<dbReference type="AlphaFoldDB" id="A0AAD9FSM7"/>
<dbReference type="SMART" id="SM01100">
    <property type="entry name" value="CRAL_TRIO_N"/>
    <property type="match status" value="1"/>
</dbReference>
<evidence type="ECO:0000313" key="4">
    <source>
        <dbReference type="EMBL" id="KAK1925529.1"/>
    </source>
</evidence>
<dbReference type="CDD" id="cd00170">
    <property type="entry name" value="SEC14"/>
    <property type="match status" value="1"/>
</dbReference>
<gene>
    <name evidence="4" type="ORF">DB88DRAFT_484231</name>
</gene>
<dbReference type="SMART" id="SM00516">
    <property type="entry name" value="SEC14"/>
    <property type="match status" value="1"/>
</dbReference>
<feature type="domain" description="CRAL/TRIO N-terminal" evidence="3">
    <location>
        <begin position="57"/>
        <end position="82"/>
    </location>
</feature>
<evidence type="ECO:0000259" key="2">
    <source>
        <dbReference type="SMART" id="SM00516"/>
    </source>
</evidence>
<dbReference type="InterPro" id="IPR011074">
    <property type="entry name" value="CRAL/TRIO_N_dom"/>
</dbReference>
<dbReference type="Pfam" id="PF03765">
    <property type="entry name" value="CRAL_TRIO_N"/>
    <property type="match status" value="1"/>
</dbReference>
<dbReference type="SUPFAM" id="SSF52087">
    <property type="entry name" value="CRAL/TRIO domain"/>
    <property type="match status" value="1"/>
</dbReference>
<evidence type="ECO:0000313" key="5">
    <source>
        <dbReference type="Proteomes" id="UP001182556"/>
    </source>
</evidence>
<dbReference type="Gene3D" id="1.10.8.20">
    <property type="entry name" value="N-terminal domain of phosphatidylinositol transfer protein sec14p"/>
    <property type="match status" value="1"/>
</dbReference>
<name>A0AAD9FSM7_PAPLA</name>
<dbReference type="InterPro" id="IPR036273">
    <property type="entry name" value="CRAL/TRIO_N_dom_sf"/>
</dbReference>
<dbReference type="EMBL" id="JAODAN010000003">
    <property type="protein sequence ID" value="KAK1925529.1"/>
    <property type="molecule type" value="Genomic_DNA"/>
</dbReference>
<feature type="compositionally biased region" description="Polar residues" evidence="1">
    <location>
        <begin position="367"/>
        <end position="377"/>
    </location>
</feature>
<evidence type="ECO:0000256" key="1">
    <source>
        <dbReference type="SAM" id="MobiDB-lite"/>
    </source>
</evidence>
<dbReference type="InterPro" id="IPR036865">
    <property type="entry name" value="CRAL-TRIO_dom_sf"/>
</dbReference>
<dbReference type="PANTHER" id="PTHR45657">
    <property type="entry name" value="CRAL-TRIO DOMAIN-CONTAINING PROTEIN YKL091C-RELATED"/>
    <property type="match status" value="1"/>
</dbReference>
<dbReference type="Proteomes" id="UP001182556">
    <property type="component" value="Unassembled WGS sequence"/>
</dbReference>
<dbReference type="PANTHER" id="PTHR45657:SF3">
    <property type="entry name" value="TRANSPORTER, PUTATIVE (AFU_ORTHOLOGUE AFUA_5G09260)-RELATED"/>
    <property type="match status" value="1"/>
</dbReference>
<sequence>MTGSLDKPDPAIGYQFPSGHLGHLSPTQQTAFEAFKQLCADRGVYTPGKGDQLPSIPDHTLLRFLRARKFDPNGAFDQLTASDKWMKQNRLDELYDAIDIEEYDTARKLYPQWIGTRDKRGMPVYLYEVGPLDTKLVQAQEKMNQVKGVDMDGRTEPAKMLRVIALYENLTRFVTPWCSALPNRPHLPAPITQGCNIIDIKGTGLKQFWDLKNHLQDSSQLATAYYPETLDRIFIIGAPSFFPTVWSWVKRWFDPVVVSKMFILSNSEVLKVLSEHIDPDNIPKKYGGNHDYSFGDLPNLHPQSGVLEGWTWEDGHTALPIGPMRWVEGEDGEMVALAVGSHEGEKRQRVVGRLNRKWKETVYPQVPSHSDVSKSTAENGENGNGENGEVVGIPTSAGPPKTEQQVALET</sequence>
<accession>A0AAD9FSM7</accession>
<evidence type="ECO:0000259" key="3">
    <source>
        <dbReference type="SMART" id="SM01100"/>
    </source>
</evidence>
<feature type="region of interest" description="Disordered" evidence="1">
    <location>
        <begin position="1"/>
        <end position="20"/>
    </location>
</feature>
<dbReference type="InterPro" id="IPR051026">
    <property type="entry name" value="PI/PC_transfer"/>
</dbReference>
<proteinExistence type="predicted"/>
<feature type="region of interest" description="Disordered" evidence="1">
    <location>
        <begin position="363"/>
        <end position="410"/>
    </location>
</feature>
<reference evidence="4" key="1">
    <citation type="submission" date="2023-02" db="EMBL/GenBank/DDBJ databases">
        <title>Identification and recombinant expression of a fungal hydrolase from Papiliotrema laurentii that hydrolyzes apple cutin and clears colloidal polyester polyurethane.</title>
        <authorList>
            <consortium name="DOE Joint Genome Institute"/>
            <person name="Roman V.A."/>
            <person name="Bojanowski C."/>
            <person name="Crable B.R."/>
            <person name="Wagner D.N."/>
            <person name="Hung C.S."/>
            <person name="Nadeau L.J."/>
            <person name="Schratz L."/>
            <person name="Haridas S."/>
            <person name="Pangilinan J."/>
            <person name="Lipzen A."/>
            <person name="Na H."/>
            <person name="Yan M."/>
            <person name="Ng V."/>
            <person name="Grigoriev I.V."/>
            <person name="Spatafora J.W."/>
            <person name="Barlow D."/>
            <person name="Biffinger J."/>
            <person name="Kelley-Loughnane N."/>
            <person name="Varaljay V.A."/>
            <person name="Crookes-Goodson W.J."/>
        </authorList>
    </citation>
    <scope>NUCLEOTIDE SEQUENCE</scope>
    <source>
        <strain evidence="4">5307AH</strain>
    </source>
</reference>
<keyword evidence="5" id="KW-1185">Reference proteome</keyword>
<dbReference type="Gene3D" id="3.40.525.10">
    <property type="entry name" value="CRAL-TRIO lipid binding domain"/>
    <property type="match status" value="1"/>
</dbReference>
<feature type="domain" description="CRAL-TRIO" evidence="2">
    <location>
        <begin position="102"/>
        <end position="291"/>
    </location>
</feature>
<comment type="caution">
    <text evidence="4">The sequence shown here is derived from an EMBL/GenBank/DDBJ whole genome shotgun (WGS) entry which is preliminary data.</text>
</comment>
<protein>
    <submittedName>
        <fullName evidence="4">CRAL-TRIO domain-containing protein</fullName>
    </submittedName>
</protein>
<dbReference type="Pfam" id="PF00650">
    <property type="entry name" value="CRAL_TRIO"/>
    <property type="match status" value="1"/>
</dbReference>
<organism evidence="4 5">
    <name type="scientific">Papiliotrema laurentii</name>
    <name type="common">Cryptococcus laurentii</name>
    <dbReference type="NCBI Taxonomy" id="5418"/>
    <lineage>
        <taxon>Eukaryota</taxon>
        <taxon>Fungi</taxon>
        <taxon>Dikarya</taxon>
        <taxon>Basidiomycota</taxon>
        <taxon>Agaricomycotina</taxon>
        <taxon>Tremellomycetes</taxon>
        <taxon>Tremellales</taxon>
        <taxon>Rhynchogastremaceae</taxon>
        <taxon>Papiliotrema</taxon>
    </lineage>
</organism>
<dbReference type="SUPFAM" id="SSF46938">
    <property type="entry name" value="CRAL/TRIO N-terminal domain"/>
    <property type="match status" value="1"/>
</dbReference>
<dbReference type="InterPro" id="IPR001251">
    <property type="entry name" value="CRAL-TRIO_dom"/>
</dbReference>